<evidence type="ECO:0000313" key="6">
    <source>
        <dbReference type="Proteomes" id="UP000299367"/>
    </source>
</evidence>
<dbReference type="InterPro" id="IPR019734">
    <property type="entry name" value="TPR_rpt"/>
</dbReference>
<dbReference type="PROSITE" id="PS50005">
    <property type="entry name" value="TPR"/>
    <property type="match status" value="4"/>
</dbReference>
<dbReference type="SUPFAM" id="SSF48452">
    <property type="entry name" value="TPR-like"/>
    <property type="match status" value="1"/>
</dbReference>
<dbReference type="EMBL" id="BJCF01000053">
    <property type="protein sequence ID" value="GCL43801.1"/>
    <property type="molecule type" value="Genomic_DNA"/>
</dbReference>
<accession>A0A480AL92</accession>
<dbReference type="Pfam" id="PF13414">
    <property type="entry name" value="TPR_11"/>
    <property type="match status" value="1"/>
</dbReference>
<keyword evidence="2 3" id="KW-0802">TPR repeat</keyword>
<name>A0A480AL92_9CYAN</name>
<protein>
    <submittedName>
        <fullName evidence="5">TPR repeat-containing protein</fullName>
    </submittedName>
</protein>
<evidence type="ECO:0000313" key="5">
    <source>
        <dbReference type="EMBL" id="GCL43801.1"/>
    </source>
</evidence>
<dbReference type="Pfam" id="PF00515">
    <property type="entry name" value="TPR_1"/>
    <property type="match status" value="1"/>
</dbReference>
<feature type="repeat" description="TPR" evidence="3">
    <location>
        <begin position="87"/>
        <end position="120"/>
    </location>
</feature>
<evidence type="ECO:0000256" key="3">
    <source>
        <dbReference type="PROSITE-ProRule" id="PRU00339"/>
    </source>
</evidence>
<evidence type="ECO:0000256" key="4">
    <source>
        <dbReference type="SAM" id="SignalP"/>
    </source>
</evidence>
<evidence type="ECO:0000256" key="1">
    <source>
        <dbReference type="ARBA" id="ARBA00022737"/>
    </source>
</evidence>
<dbReference type="PANTHER" id="PTHR44943">
    <property type="entry name" value="CELLULOSE SYNTHASE OPERON PROTEIN C"/>
    <property type="match status" value="1"/>
</dbReference>
<reference evidence="6" key="1">
    <citation type="submission" date="2019-02" db="EMBL/GenBank/DDBJ databases">
        <title>Draft genome sequence of Dolichospermum planctonicum NIES-80.</title>
        <authorList>
            <person name="Yamaguchi H."/>
            <person name="Suzuki S."/>
            <person name="Kawachi M."/>
        </authorList>
    </citation>
    <scope>NUCLEOTIDE SEQUENCE [LARGE SCALE GENOMIC DNA]</scope>
    <source>
        <strain evidence="6">NIES-80</strain>
    </source>
</reference>
<dbReference type="Proteomes" id="UP000299367">
    <property type="component" value="Unassembled WGS sequence"/>
</dbReference>
<keyword evidence="1" id="KW-0677">Repeat</keyword>
<proteinExistence type="predicted"/>
<comment type="caution">
    <text evidence="5">The sequence shown here is derived from an EMBL/GenBank/DDBJ whole genome shotgun (WGS) entry which is preliminary data.</text>
</comment>
<dbReference type="PROSITE" id="PS51257">
    <property type="entry name" value="PROKAR_LIPOPROTEIN"/>
    <property type="match status" value="1"/>
</dbReference>
<feature type="repeat" description="TPR" evidence="3">
    <location>
        <begin position="189"/>
        <end position="222"/>
    </location>
</feature>
<dbReference type="PROSITE" id="PS50293">
    <property type="entry name" value="TPR_REGION"/>
    <property type="match status" value="3"/>
</dbReference>
<feature type="chain" id="PRO_5019782546" evidence="4">
    <location>
        <begin position="27"/>
        <end position="247"/>
    </location>
</feature>
<sequence length="247" mass="28467">MVIWRSLIASSLISLMIIGCSDPANYSSENAKQVVQESNVNQLITEVQDSQKAENLLIQANGLLDARRYQEALVFYNRVIAIKNDSAETWVNRGNALIALQQYPEAVESYDKAIAIRPNKDEAWYNRGNALTALQHYEEAVKSYDEAIAIDHNKHEAWINRGIALTKLQRYKEALASYNQATTIRPNLHQVYYNKACNYALQNNLELTIENLKKAIELFPKKYQQLAKNDRDFDKVRNEKRFQELLQ</sequence>
<dbReference type="OrthoDB" id="5477554at2"/>
<dbReference type="NCBIfam" id="NF047558">
    <property type="entry name" value="TPR_END_plus"/>
    <property type="match status" value="1"/>
</dbReference>
<dbReference type="RefSeq" id="WP_137909240.1">
    <property type="nucleotide sequence ID" value="NZ_BJCF01000053.1"/>
</dbReference>
<dbReference type="Gene3D" id="1.25.40.10">
    <property type="entry name" value="Tetratricopeptide repeat domain"/>
    <property type="match status" value="2"/>
</dbReference>
<evidence type="ECO:0000256" key="2">
    <source>
        <dbReference type="ARBA" id="ARBA00022803"/>
    </source>
</evidence>
<gene>
    <name evidence="5" type="ORF">NIES80_35200</name>
</gene>
<feature type="signal peptide" evidence="4">
    <location>
        <begin position="1"/>
        <end position="26"/>
    </location>
</feature>
<dbReference type="SMART" id="SM00028">
    <property type="entry name" value="TPR"/>
    <property type="match status" value="5"/>
</dbReference>
<keyword evidence="4" id="KW-0732">Signal</keyword>
<feature type="repeat" description="TPR" evidence="3">
    <location>
        <begin position="155"/>
        <end position="188"/>
    </location>
</feature>
<dbReference type="PANTHER" id="PTHR44943:SF4">
    <property type="entry name" value="TPR REPEAT-CONTAINING PROTEIN MJ0798"/>
    <property type="match status" value="1"/>
</dbReference>
<organism evidence="5 6">
    <name type="scientific">Dolichospermum planctonicum</name>
    <dbReference type="NCBI Taxonomy" id="136072"/>
    <lineage>
        <taxon>Bacteria</taxon>
        <taxon>Bacillati</taxon>
        <taxon>Cyanobacteriota</taxon>
        <taxon>Cyanophyceae</taxon>
        <taxon>Nostocales</taxon>
        <taxon>Aphanizomenonaceae</taxon>
        <taxon>Dolichospermum</taxon>
    </lineage>
</organism>
<dbReference type="InterPro" id="IPR051685">
    <property type="entry name" value="Ycf3/AcsC/BcsC/TPR_MFPF"/>
</dbReference>
<dbReference type="InterPro" id="IPR011990">
    <property type="entry name" value="TPR-like_helical_dom_sf"/>
</dbReference>
<feature type="repeat" description="TPR" evidence="3">
    <location>
        <begin position="121"/>
        <end position="154"/>
    </location>
</feature>
<dbReference type="Pfam" id="PF13181">
    <property type="entry name" value="TPR_8"/>
    <property type="match status" value="1"/>
</dbReference>
<dbReference type="AlphaFoldDB" id="A0A480AL92"/>